<dbReference type="Pfam" id="PF00072">
    <property type="entry name" value="Response_reg"/>
    <property type="match status" value="1"/>
</dbReference>
<evidence type="ECO:0000256" key="7">
    <source>
        <dbReference type="PROSITE-ProRule" id="PRU01091"/>
    </source>
</evidence>
<dbReference type="CDD" id="cd00383">
    <property type="entry name" value="trans_reg_C"/>
    <property type="match status" value="1"/>
</dbReference>
<dbReference type="FunFam" id="3.40.50.2300:FF:000001">
    <property type="entry name" value="DNA-binding response regulator PhoB"/>
    <property type="match status" value="1"/>
</dbReference>
<evidence type="ECO:0000313" key="10">
    <source>
        <dbReference type="EMBL" id="EWS80904.1"/>
    </source>
</evidence>
<dbReference type="SMART" id="SM00862">
    <property type="entry name" value="Trans_reg_C"/>
    <property type="match status" value="1"/>
</dbReference>
<evidence type="ECO:0000256" key="4">
    <source>
        <dbReference type="ARBA" id="ARBA00023125"/>
    </source>
</evidence>
<dbReference type="eggNOG" id="COG0745">
    <property type="taxonomic scope" value="Bacteria"/>
</dbReference>
<keyword evidence="5" id="KW-0804">Transcription</keyword>
<keyword evidence="3" id="KW-0805">Transcription regulation</keyword>
<reference evidence="10 11" key="1">
    <citation type="submission" date="2014-02" db="EMBL/GenBank/DDBJ databases">
        <title>Genome sequence of Brachybacterium phenoliresistens strain W13A50.</title>
        <authorList>
            <person name="Wang X."/>
        </authorList>
    </citation>
    <scope>NUCLEOTIDE SEQUENCE [LARGE SCALE GENOMIC DNA]</scope>
    <source>
        <strain evidence="10 11">W13A50</strain>
    </source>
</reference>
<dbReference type="GO" id="GO:0006355">
    <property type="term" value="P:regulation of DNA-templated transcription"/>
    <property type="evidence" value="ECO:0007669"/>
    <property type="project" value="InterPro"/>
</dbReference>
<gene>
    <name evidence="10" type="ORF">BF93_00620</name>
</gene>
<dbReference type="Pfam" id="PF00486">
    <property type="entry name" value="Trans_reg_C"/>
    <property type="match status" value="1"/>
</dbReference>
<evidence type="ECO:0000256" key="6">
    <source>
        <dbReference type="PROSITE-ProRule" id="PRU00169"/>
    </source>
</evidence>
<dbReference type="PANTHER" id="PTHR48111:SF36">
    <property type="entry name" value="TRANSCRIPTIONAL REGULATORY PROTEIN CUTR"/>
    <property type="match status" value="1"/>
</dbReference>
<dbReference type="PANTHER" id="PTHR48111">
    <property type="entry name" value="REGULATOR OF RPOS"/>
    <property type="match status" value="1"/>
</dbReference>
<feature type="domain" description="OmpR/PhoB-type" evidence="9">
    <location>
        <begin position="124"/>
        <end position="222"/>
    </location>
</feature>
<dbReference type="GO" id="GO:0000976">
    <property type="term" value="F:transcription cis-regulatory region binding"/>
    <property type="evidence" value="ECO:0007669"/>
    <property type="project" value="TreeGrafter"/>
</dbReference>
<dbReference type="Proteomes" id="UP000023067">
    <property type="component" value="Unassembled WGS sequence"/>
</dbReference>
<dbReference type="RefSeq" id="WP_038372650.1">
    <property type="nucleotide sequence ID" value="NZ_KK069995.1"/>
</dbReference>
<dbReference type="Gene3D" id="3.40.50.2300">
    <property type="match status" value="1"/>
</dbReference>
<keyword evidence="2" id="KW-0902">Two-component regulatory system</keyword>
<feature type="modified residue" description="4-aspartylphosphate" evidence="6">
    <location>
        <position position="51"/>
    </location>
</feature>
<feature type="DNA-binding region" description="OmpR/PhoB-type" evidence="7">
    <location>
        <begin position="124"/>
        <end position="222"/>
    </location>
</feature>
<dbReference type="STRING" id="396014.BF93_00620"/>
<evidence type="ECO:0000313" key="11">
    <source>
        <dbReference type="Proteomes" id="UP000023067"/>
    </source>
</evidence>
<dbReference type="PROSITE" id="PS50110">
    <property type="entry name" value="RESPONSE_REGULATORY"/>
    <property type="match status" value="1"/>
</dbReference>
<dbReference type="InterPro" id="IPR039420">
    <property type="entry name" value="WalR-like"/>
</dbReference>
<dbReference type="InterPro" id="IPR011006">
    <property type="entry name" value="CheY-like_superfamily"/>
</dbReference>
<dbReference type="SUPFAM" id="SSF52172">
    <property type="entry name" value="CheY-like"/>
    <property type="match status" value="1"/>
</dbReference>
<organism evidence="10 11">
    <name type="scientific">Brachybacterium phenoliresistens</name>
    <dbReference type="NCBI Taxonomy" id="396014"/>
    <lineage>
        <taxon>Bacteria</taxon>
        <taxon>Bacillati</taxon>
        <taxon>Actinomycetota</taxon>
        <taxon>Actinomycetes</taxon>
        <taxon>Micrococcales</taxon>
        <taxon>Dermabacteraceae</taxon>
        <taxon>Brachybacterium</taxon>
    </lineage>
</organism>
<dbReference type="GO" id="GO:0005829">
    <property type="term" value="C:cytosol"/>
    <property type="evidence" value="ECO:0007669"/>
    <property type="project" value="TreeGrafter"/>
</dbReference>
<dbReference type="InterPro" id="IPR001789">
    <property type="entry name" value="Sig_transdc_resp-reg_receiver"/>
</dbReference>
<dbReference type="PROSITE" id="PS51755">
    <property type="entry name" value="OMPR_PHOB"/>
    <property type="match status" value="1"/>
</dbReference>
<dbReference type="GO" id="GO:0000156">
    <property type="term" value="F:phosphorelay response regulator activity"/>
    <property type="evidence" value="ECO:0007669"/>
    <property type="project" value="TreeGrafter"/>
</dbReference>
<dbReference type="PATRIC" id="fig|396014.3.peg.2164"/>
<evidence type="ECO:0000259" key="9">
    <source>
        <dbReference type="PROSITE" id="PS51755"/>
    </source>
</evidence>
<name>Z9JRS8_9MICO</name>
<dbReference type="HOGENOM" id="CLU_000445_30_1_11"/>
<dbReference type="Gene3D" id="1.10.10.10">
    <property type="entry name" value="Winged helix-like DNA-binding domain superfamily/Winged helix DNA-binding domain"/>
    <property type="match status" value="1"/>
</dbReference>
<dbReference type="EMBL" id="JDYK01000010">
    <property type="protein sequence ID" value="EWS80904.1"/>
    <property type="molecule type" value="Genomic_DNA"/>
</dbReference>
<evidence type="ECO:0000256" key="2">
    <source>
        <dbReference type="ARBA" id="ARBA00023012"/>
    </source>
</evidence>
<proteinExistence type="predicted"/>
<feature type="domain" description="Response regulatory" evidence="8">
    <location>
        <begin position="2"/>
        <end position="116"/>
    </location>
</feature>
<evidence type="ECO:0000256" key="5">
    <source>
        <dbReference type="ARBA" id="ARBA00023163"/>
    </source>
</evidence>
<protein>
    <submittedName>
        <fullName evidence="10">Transcriptional regulator</fullName>
    </submittedName>
</protein>
<keyword evidence="11" id="KW-1185">Reference proteome</keyword>
<dbReference type="InterPro" id="IPR001867">
    <property type="entry name" value="OmpR/PhoB-type_DNA-bd"/>
</dbReference>
<comment type="caution">
    <text evidence="10">The sequence shown here is derived from an EMBL/GenBank/DDBJ whole genome shotgun (WGS) entry which is preliminary data.</text>
</comment>
<dbReference type="CDD" id="cd19935">
    <property type="entry name" value="REC_OmpR_CusR-like"/>
    <property type="match status" value="1"/>
</dbReference>
<dbReference type="OrthoDB" id="162434at2"/>
<evidence type="ECO:0000256" key="3">
    <source>
        <dbReference type="ARBA" id="ARBA00023015"/>
    </source>
</evidence>
<dbReference type="Gene3D" id="6.10.250.690">
    <property type="match status" value="1"/>
</dbReference>
<dbReference type="SMART" id="SM00448">
    <property type="entry name" value="REC"/>
    <property type="match status" value="1"/>
</dbReference>
<keyword evidence="4 7" id="KW-0238">DNA-binding</keyword>
<evidence type="ECO:0000256" key="1">
    <source>
        <dbReference type="ARBA" id="ARBA00022553"/>
    </source>
</evidence>
<evidence type="ECO:0000259" key="8">
    <source>
        <dbReference type="PROSITE" id="PS50110"/>
    </source>
</evidence>
<keyword evidence="1 6" id="KW-0597">Phosphoprotein</keyword>
<dbReference type="AlphaFoldDB" id="Z9JRS8"/>
<dbReference type="GO" id="GO:0032993">
    <property type="term" value="C:protein-DNA complex"/>
    <property type="evidence" value="ECO:0007669"/>
    <property type="project" value="TreeGrafter"/>
</dbReference>
<sequence>MRILLVDDEVRLADGVRRGLEAEGMVVDVAHDGLRGLALAEDHDYDVIVLDVMMPGMNGYRVCRELRAHGDATPVLFLTAKDGEWDEVEGLDTGGDDWMTKPFSSAVLVARLRALARRGGRERPALLEAGDLRLDPAARRVVRGDTEITLTAREMSVLDFLLRRRGEVVTKREVIANVWGEDFEGDPNIVEVYIGHLRRKIDRPFGRAALETVRGTGYRLSATGG</sequence>
<dbReference type="FunFam" id="1.10.10.10:FF:000005">
    <property type="entry name" value="Two-component system response regulator"/>
    <property type="match status" value="1"/>
</dbReference>
<accession>Z9JRS8</accession>
<dbReference type="InterPro" id="IPR036388">
    <property type="entry name" value="WH-like_DNA-bd_sf"/>
</dbReference>